<reference evidence="1 2" key="1">
    <citation type="submission" date="2019-03" db="EMBL/GenBank/DDBJ databases">
        <title>Genomic Encyclopedia of Type Strains, Phase IV (KMG-IV): sequencing the most valuable type-strain genomes for metagenomic binning, comparative biology and taxonomic classification.</title>
        <authorList>
            <person name="Goeker M."/>
        </authorList>
    </citation>
    <scope>NUCLEOTIDE SEQUENCE [LARGE SCALE GENOMIC DNA]</scope>
    <source>
        <strain evidence="1 2">DSM 24766</strain>
    </source>
</reference>
<dbReference type="Proteomes" id="UP000295050">
    <property type="component" value="Unassembled WGS sequence"/>
</dbReference>
<dbReference type="EMBL" id="SLXU01000025">
    <property type="protein sequence ID" value="TCP58465.1"/>
    <property type="molecule type" value="Genomic_DNA"/>
</dbReference>
<dbReference type="AlphaFoldDB" id="A0A4R2RH05"/>
<organism evidence="1 2">
    <name type="scientific">Rhodovulum bhavnagarense</name>
    <dbReference type="NCBI Taxonomy" id="992286"/>
    <lineage>
        <taxon>Bacteria</taxon>
        <taxon>Pseudomonadati</taxon>
        <taxon>Pseudomonadota</taxon>
        <taxon>Alphaproteobacteria</taxon>
        <taxon>Rhodobacterales</taxon>
        <taxon>Paracoccaceae</taxon>
        <taxon>Rhodovulum</taxon>
    </lineage>
</organism>
<evidence type="ECO:0000313" key="2">
    <source>
        <dbReference type="Proteomes" id="UP000295050"/>
    </source>
</evidence>
<name>A0A4R2RH05_9RHOB</name>
<proteinExistence type="predicted"/>
<gene>
    <name evidence="1" type="ORF">EV663_12512</name>
</gene>
<protein>
    <submittedName>
        <fullName evidence="1">Uncharacterized protein</fullName>
    </submittedName>
</protein>
<evidence type="ECO:0000313" key="1">
    <source>
        <dbReference type="EMBL" id="TCP58465.1"/>
    </source>
</evidence>
<comment type="caution">
    <text evidence="1">The sequence shown here is derived from an EMBL/GenBank/DDBJ whole genome shotgun (WGS) entry which is preliminary data.</text>
</comment>
<accession>A0A4R2RH05</accession>
<sequence length="60" mass="6549">MWRAGFPGMKRGRAADGVFDKGGVDVDAPICSSRRDRLIGFDLSLRKCLSMQDREASGMG</sequence>
<keyword evidence="2" id="KW-1185">Reference proteome</keyword>